<dbReference type="AlphaFoldDB" id="A0A2H0DTX5"/>
<organism evidence="3 4">
    <name type="scientific">Candidatus Collierbacteria bacterium CG22_combo_CG10-13_8_21_14_all_43_12</name>
    <dbReference type="NCBI Taxonomy" id="1974537"/>
    <lineage>
        <taxon>Bacteria</taxon>
        <taxon>Candidatus Collieribacteriota</taxon>
    </lineage>
</organism>
<gene>
    <name evidence="3" type="ORF">COW83_03330</name>
</gene>
<dbReference type="PANTHER" id="PTHR33295:SF18">
    <property type="entry name" value="AAA+ ATPASE DOMAIN-CONTAINING PROTEIN"/>
    <property type="match status" value="1"/>
</dbReference>
<dbReference type="Pfam" id="PF13173">
    <property type="entry name" value="AAA_14"/>
    <property type="match status" value="1"/>
</dbReference>
<dbReference type="InterPro" id="IPR041682">
    <property type="entry name" value="AAA_14"/>
</dbReference>
<feature type="domain" description="DUF4143" evidence="2">
    <location>
        <begin position="213"/>
        <end position="348"/>
    </location>
</feature>
<dbReference type="SUPFAM" id="SSF52540">
    <property type="entry name" value="P-loop containing nucleoside triphosphate hydrolases"/>
    <property type="match status" value="1"/>
</dbReference>
<name>A0A2H0DTX5_9BACT</name>
<feature type="domain" description="AAA" evidence="1">
    <location>
        <begin position="20"/>
        <end position="148"/>
    </location>
</feature>
<dbReference type="Pfam" id="PF13635">
    <property type="entry name" value="DUF4143"/>
    <property type="match status" value="1"/>
</dbReference>
<evidence type="ECO:0000259" key="2">
    <source>
        <dbReference type="Pfam" id="PF13635"/>
    </source>
</evidence>
<comment type="caution">
    <text evidence="3">The sequence shown here is derived from an EMBL/GenBank/DDBJ whole genome shotgun (WGS) entry which is preliminary data.</text>
</comment>
<dbReference type="Proteomes" id="UP000231136">
    <property type="component" value="Unassembled WGS sequence"/>
</dbReference>
<dbReference type="InterPro" id="IPR027417">
    <property type="entry name" value="P-loop_NTPase"/>
</dbReference>
<proteinExistence type="predicted"/>
<evidence type="ECO:0000259" key="1">
    <source>
        <dbReference type="Pfam" id="PF13173"/>
    </source>
</evidence>
<protein>
    <submittedName>
        <fullName evidence="3">ATPase</fullName>
    </submittedName>
</protein>
<dbReference type="EMBL" id="PCTR01000104">
    <property type="protein sequence ID" value="PIP85617.1"/>
    <property type="molecule type" value="Genomic_DNA"/>
</dbReference>
<dbReference type="PANTHER" id="PTHR33295">
    <property type="entry name" value="ATPASE"/>
    <property type="match status" value="1"/>
</dbReference>
<sequence length="392" mass="44510">MVYKRKIYQDLLAHAQTPMVTVLTGMRRTGKTTLVSQLLKDISNKNSIFLDLQRPDSRELFEQKNYDNIYEALVARGMSPDGSMVVALDEIQLAPDCPSAIKYLYDHKGVKFIVTGSSSYYLKNLFSESLAGRKKIFELFPLDFGEFLLFRGVRSVPANWQIGMFDKDEYNRLSAYYEEFIRFGGFPQVVLAGSEVTKKDILLDIMSSYVNIDIRSLADFSDERNLFSLAKLLATRAGNRIEYNSLAKQIGLSRQTVKNYITFFENTYLIHTVPVYTKNAGREIVKARKLYFCDTGLANTLAELSSGAQFENTIYNQIVKLGTVQYYALKTGREIDFVLDGRLALEVKETPTDGDLSVLRRLSETAGIKETILVSRNESPLFENYIWGGSIQ</sequence>
<dbReference type="InterPro" id="IPR025420">
    <property type="entry name" value="DUF4143"/>
</dbReference>
<reference evidence="3 4" key="1">
    <citation type="submission" date="2017-09" db="EMBL/GenBank/DDBJ databases">
        <title>Depth-based differentiation of microbial function through sediment-hosted aquifers and enrichment of novel symbionts in the deep terrestrial subsurface.</title>
        <authorList>
            <person name="Probst A.J."/>
            <person name="Ladd B."/>
            <person name="Jarett J.K."/>
            <person name="Geller-Mcgrath D.E."/>
            <person name="Sieber C.M."/>
            <person name="Emerson J.B."/>
            <person name="Anantharaman K."/>
            <person name="Thomas B.C."/>
            <person name="Malmstrom R."/>
            <person name="Stieglmeier M."/>
            <person name="Klingl A."/>
            <person name="Woyke T."/>
            <person name="Ryan C.M."/>
            <person name="Banfield J.F."/>
        </authorList>
    </citation>
    <scope>NUCLEOTIDE SEQUENCE [LARGE SCALE GENOMIC DNA]</scope>
    <source>
        <strain evidence="3">CG22_combo_CG10-13_8_21_14_all_43_12</strain>
    </source>
</reference>
<accession>A0A2H0DTX5</accession>
<dbReference type="Gene3D" id="3.40.50.300">
    <property type="entry name" value="P-loop containing nucleotide triphosphate hydrolases"/>
    <property type="match status" value="1"/>
</dbReference>
<evidence type="ECO:0000313" key="4">
    <source>
        <dbReference type="Proteomes" id="UP000231136"/>
    </source>
</evidence>
<evidence type="ECO:0000313" key="3">
    <source>
        <dbReference type="EMBL" id="PIP85617.1"/>
    </source>
</evidence>